<evidence type="ECO:0000313" key="3">
    <source>
        <dbReference type="Proteomes" id="UP000027195"/>
    </source>
</evidence>
<organism evidence="2 3">
    <name type="scientific">Botryobasidium botryosum (strain FD-172 SS1)</name>
    <dbReference type="NCBI Taxonomy" id="930990"/>
    <lineage>
        <taxon>Eukaryota</taxon>
        <taxon>Fungi</taxon>
        <taxon>Dikarya</taxon>
        <taxon>Basidiomycota</taxon>
        <taxon>Agaricomycotina</taxon>
        <taxon>Agaricomycetes</taxon>
        <taxon>Cantharellales</taxon>
        <taxon>Botryobasidiaceae</taxon>
        <taxon>Botryobasidium</taxon>
    </lineage>
</organism>
<proteinExistence type="predicted"/>
<reference evidence="3" key="1">
    <citation type="journal article" date="2014" name="Proc. Natl. Acad. Sci. U.S.A.">
        <title>Extensive sampling of basidiomycete genomes demonstrates inadequacy of the white-rot/brown-rot paradigm for wood decay fungi.</title>
        <authorList>
            <person name="Riley R."/>
            <person name="Salamov A.A."/>
            <person name="Brown D.W."/>
            <person name="Nagy L.G."/>
            <person name="Floudas D."/>
            <person name="Held B.W."/>
            <person name="Levasseur A."/>
            <person name="Lombard V."/>
            <person name="Morin E."/>
            <person name="Otillar R."/>
            <person name="Lindquist E.A."/>
            <person name="Sun H."/>
            <person name="LaButti K.M."/>
            <person name="Schmutz J."/>
            <person name="Jabbour D."/>
            <person name="Luo H."/>
            <person name="Baker S.E."/>
            <person name="Pisabarro A.G."/>
            <person name="Walton J.D."/>
            <person name="Blanchette R.A."/>
            <person name="Henrissat B."/>
            <person name="Martin F."/>
            <person name="Cullen D."/>
            <person name="Hibbett D.S."/>
            <person name="Grigoriev I.V."/>
        </authorList>
    </citation>
    <scope>NUCLEOTIDE SEQUENCE [LARGE SCALE GENOMIC DNA]</scope>
    <source>
        <strain evidence="3">FD-172 SS1</strain>
    </source>
</reference>
<feature type="compositionally biased region" description="Basic and acidic residues" evidence="1">
    <location>
        <begin position="56"/>
        <end position="68"/>
    </location>
</feature>
<feature type="region of interest" description="Disordered" evidence="1">
    <location>
        <begin position="1"/>
        <end position="309"/>
    </location>
</feature>
<gene>
    <name evidence="2" type="ORF">BOTBODRAFT_174413</name>
</gene>
<dbReference type="Proteomes" id="UP000027195">
    <property type="component" value="Unassembled WGS sequence"/>
</dbReference>
<accession>A0A067MGI4</accession>
<keyword evidence="3" id="KW-1185">Reference proteome</keyword>
<dbReference type="InParanoid" id="A0A067MGI4"/>
<dbReference type="AlphaFoldDB" id="A0A067MGI4"/>
<name>A0A067MGI4_BOTB1</name>
<feature type="compositionally biased region" description="Polar residues" evidence="1">
    <location>
        <begin position="27"/>
        <end position="42"/>
    </location>
</feature>
<dbReference type="STRING" id="930990.A0A067MGI4"/>
<protein>
    <submittedName>
        <fullName evidence="2">Uncharacterized protein</fullName>
    </submittedName>
</protein>
<dbReference type="HOGENOM" id="CLU_576159_0_0_1"/>
<feature type="region of interest" description="Disordered" evidence="1">
    <location>
        <begin position="450"/>
        <end position="474"/>
    </location>
</feature>
<evidence type="ECO:0000256" key="1">
    <source>
        <dbReference type="SAM" id="MobiDB-lite"/>
    </source>
</evidence>
<feature type="compositionally biased region" description="Low complexity" evidence="1">
    <location>
        <begin position="189"/>
        <end position="207"/>
    </location>
</feature>
<feature type="compositionally biased region" description="Low complexity" evidence="1">
    <location>
        <begin position="269"/>
        <end position="309"/>
    </location>
</feature>
<feature type="compositionally biased region" description="Polar residues" evidence="1">
    <location>
        <begin position="139"/>
        <end position="150"/>
    </location>
</feature>
<dbReference type="EMBL" id="KL198035">
    <property type="protein sequence ID" value="KDQ14898.1"/>
    <property type="molecule type" value="Genomic_DNA"/>
</dbReference>
<evidence type="ECO:0000313" key="2">
    <source>
        <dbReference type="EMBL" id="KDQ14898.1"/>
    </source>
</evidence>
<sequence>MPLPDERNAPSVTSLIGKWEQQHRRASQQLQNQYQPRKSSLGTEGVAASKWLAPDTPEKRPSAIKKNDTGATSTTLVASPASDPSPLPSPEDVKPQAAPEVIQVPPVKTPEPVAAPSKPPTPSPPPAPKAPTRSVVKPSLSSTRIPSSKHTPTAAPPSKPSAAAAAPKNGRPATALRPQHTGPPLRAQNTGNSTTSTSGVSRTTPRVPSIPAAATTPSRPKTPLRPKTPISSARIKVPPSTALHAPTASSLAKMRQPPPASTIPVPAGSTRRTSPHPRVSPVSSPPRARSVLRTNGTKTATTTASAVRKPATTAGAKKAGAAVGAIAVARDAPSVEEDVFIVATASVPFPTTEPVVQETEVIEEAQAPLHQGFKPTPEVDLDAVVMMLEGVNLIPPTPVAEDAPASNTAALNEKLSPDGYVSTPSRISSSSVSVLGEVEAAAQHLLFEAPEADADAFEPESPSTPEIPDEITSD</sequence>
<feature type="compositionally biased region" description="Pro residues" evidence="1">
    <location>
        <begin position="117"/>
        <end position="129"/>
    </location>
</feature>